<protein>
    <recommendedName>
        <fullName evidence="3">Helix-turn-helix domain-containing protein</fullName>
    </recommendedName>
</protein>
<gene>
    <name evidence="1" type="ORF">LPB137_00530</name>
</gene>
<organism evidence="1 2">
    <name type="scientific">Poseidonibacter parvus</name>
    <dbReference type="NCBI Taxonomy" id="1850254"/>
    <lineage>
        <taxon>Bacteria</taxon>
        <taxon>Pseudomonadati</taxon>
        <taxon>Campylobacterota</taxon>
        <taxon>Epsilonproteobacteria</taxon>
        <taxon>Campylobacterales</taxon>
        <taxon>Arcobacteraceae</taxon>
        <taxon>Poseidonibacter</taxon>
    </lineage>
</organism>
<sequence>MNSKNEKVKLGFTTIQHDPRIKFNLSNNDYCIADAIYNLSNNPSSICPGWCYASREKIGIFFGVSRQSVITIVKKLVKSNLVEIHNETKYIRTTQLWYDEFVTFQMKKSNRV</sequence>
<dbReference type="SUPFAM" id="SSF46785">
    <property type="entry name" value="Winged helix' DNA-binding domain"/>
    <property type="match status" value="1"/>
</dbReference>
<name>A0A1P8KIP1_9BACT</name>
<proteinExistence type="predicted"/>
<accession>A0A1P8KIP1</accession>
<dbReference type="Proteomes" id="UP000186074">
    <property type="component" value="Chromosome"/>
</dbReference>
<reference evidence="1 2" key="1">
    <citation type="submission" date="2017-01" db="EMBL/GenBank/DDBJ databases">
        <title>Genome sequencing of Arcobacter sp. LPB0137.</title>
        <authorList>
            <person name="Lee G.-W."/>
            <person name="Yi H."/>
        </authorList>
    </citation>
    <scope>NUCLEOTIDE SEQUENCE [LARGE SCALE GENOMIC DNA]</scope>
    <source>
        <strain evidence="1 2">LPB0137</strain>
    </source>
</reference>
<evidence type="ECO:0008006" key="3">
    <source>
        <dbReference type="Google" id="ProtNLM"/>
    </source>
</evidence>
<dbReference type="InterPro" id="IPR036390">
    <property type="entry name" value="WH_DNA-bd_sf"/>
</dbReference>
<dbReference type="AlphaFoldDB" id="A0A1P8KIP1"/>
<dbReference type="EMBL" id="CP019070">
    <property type="protein sequence ID" value="APW64421.1"/>
    <property type="molecule type" value="Genomic_DNA"/>
</dbReference>
<evidence type="ECO:0000313" key="1">
    <source>
        <dbReference type="EMBL" id="APW64421.1"/>
    </source>
</evidence>
<keyword evidence="2" id="KW-1185">Reference proteome</keyword>
<dbReference type="RefSeq" id="WP_076082939.1">
    <property type="nucleotide sequence ID" value="NZ_CP019070.1"/>
</dbReference>
<dbReference type="KEGG" id="alp:LPB137_00530"/>
<dbReference type="STRING" id="1850254.LPB137_00530"/>
<evidence type="ECO:0000313" key="2">
    <source>
        <dbReference type="Proteomes" id="UP000186074"/>
    </source>
</evidence>
<dbReference type="OrthoDB" id="5344394at2"/>